<evidence type="ECO:0000256" key="8">
    <source>
        <dbReference type="ARBA" id="ARBA00023016"/>
    </source>
</evidence>
<dbReference type="SUPFAM" id="SSF100920">
    <property type="entry name" value="Heat shock protein 70kD (HSP70), peptide-binding domain"/>
    <property type="match status" value="1"/>
</dbReference>
<keyword evidence="15" id="KW-1185">Reference proteome</keyword>
<dbReference type="SUPFAM" id="SSF53067">
    <property type="entry name" value="Actin-like ATPase domain"/>
    <property type="match status" value="2"/>
</dbReference>
<evidence type="ECO:0000313" key="14">
    <source>
        <dbReference type="EMBL" id="MBE1556739.1"/>
    </source>
</evidence>
<evidence type="ECO:0000256" key="12">
    <source>
        <dbReference type="ARBA" id="ARBA00033103"/>
    </source>
</evidence>
<dbReference type="PROSITE" id="PS00329">
    <property type="entry name" value="HSP70_2"/>
    <property type="match status" value="1"/>
</dbReference>
<evidence type="ECO:0000256" key="13">
    <source>
        <dbReference type="RuleBase" id="RU003322"/>
    </source>
</evidence>
<dbReference type="Gene3D" id="3.90.640.10">
    <property type="entry name" value="Actin, Chain A, domain 4"/>
    <property type="match status" value="1"/>
</dbReference>
<dbReference type="RefSeq" id="WP_192600364.1">
    <property type="nucleotide sequence ID" value="NZ_JADBEL010000035.1"/>
</dbReference>
<evidence type="ECO:0000256" key="11">
    <source>
        <dbReference type="ARBA" id="ARBA00030945"/>
    </source>
</evidence>
<evidence type="ECO:0000256" key="7">
    <source>
        <dbReference type="ARBA" id="ARBA00022840"/>
    </source>
</evidence>
<gene>
    <name evidence="14" type="ORF">H4683_003865</name>
</gene>
<proteinExistence type="inferred from homology"/>
<dbReference type="PANTHER" id="PTHR19375">
    <property type="entry name" value="HEAT SHOCK PROTEIN 70KDA"/>
    <property type="match status" value="1"/>
</dbReference>
<dbReference type="GO" id="GO:0140662">
    <property type="term" value="F:ATP-dependent protein folding chaperone"/>
    <property type="evidence" value="ECO:0007669"/>
    <property type="project" value="InterPro"/>
</dbReference>
<dbReference type="PROSITE" id="PS01036">
    <property type="entry name" value="HSP70_3"/>
    <property type="match status" value="1"/>
</dbReference>
<evidence type="ECO:0000256" key="5">
    <source>
        <dbReference type="ARBA" id="ARBA00022553"/>
    </source>
</evidence>
<dbReference type="Proteomes" id="UP000658225">
    <property type="component" value="Unassembled WGS sequence"/>
</dbReference>
<organism evidence="14 15">
    <name type="scientific">Sporosarcina limicola</name>
    <dbReference type="NCBI Taxonomy" id="34101"/>
    <lineage>
        <taxon>Bacteria</taxon>
        <taxon>Bacillati</taxon>
        <taxon>Bacillota</taxon>
        <taxon>Bacilli</taxon>
        <taxon>Bacillales</taxon>
        <taxon>Caryophanaceae</taxon>
        <taxon>Sporosarcina</taxon>
    </lineage>
</organism>
<protein>
    <recommendedName>
        <fullName evidence="3">Chaperone protein DnaK</fullName>
    </recommendedName>
    <alternativeName>
        <fullName evidence="4">Chaperone protein dnaK</fullName>
    </alternativeName>
    <alternativeName>
        <fullName evidence="12">HSP70</fullName>
    </alternativeName>
    <alternativeName>
        <fullName evidence="11">Heat shock 70 kDa protein</fullName>
    </alternativeName>
    <alternativeName>
        <fullName evidence="10">Heat shock protein 70</fullName>
    </alternativeName>
</protein>
<evidence type="ECO:0000256" key="10">
    <source>
        <dbReference type="ARBA" id="ARBA00030019"/>
    </source>
</evidence>
<dbReference type="FunFam" id="3.90.640.10:FF:000003">
    <property type="entry name" value="Molecular chaperone DnaK"/>
    <property type="match status" value="1"/>
</dbReference>
<dbReference type="EMBL" id="JADBEL010000035">
    <property type="protein sequence ID" value="MBE1556739.1"/>
    <property type="molecule type" value="Genomic_DNA"/>
</dbReference>
<evidence type="ECO:0000313" key="15">
    <source>
        <dbReference type="Proteomes" id="UP000658225"/>
    </source>
</evidence>
<evidence type="ECO:0000256" key="4">
    <source>
        <dbReference type="ARBA" id="ARBA00017249"/>
    </source>
</evidence>
<comment type="function">
    <text evidence="1">Acts as a chaperone.</text>
</comment>
<dbReference type="InterPro" id="IPR013126">
    <property type="entry name" value="Hsp_70_fam"/>
</dbReference>
<evidence type="ECO:0000256" key="9">
    <source>
        <dbReference type="ARBA" id="ARBA00023186"/>
    </source>
</evidence>
<dbReference type="PRINTS" id="PR00301">
    <property type="entry name" value="HEATSHOCK70"/>
</dbReference>
<dbReference type="FunFam" id="3.30.420.40:FF:000071">
    <property type="entry name" value="Molecular chaperone DnaK"/>
    <property type="match status" value="1"/>
</dbReference>
<dbReference type="Pfam" id="PF00012">
    <property type="entry name" value="HSP70"/>
    <property type="match status" value="2"/>
</dbReference>
<dbReference type="AlphaFoldDB" id="A0A927R881"/>
<dbReference type="InterPro" id="IPR043129">
    <property type="entry name" value="ATPase_NBD"/>
</dbReference>
<dbReference type="InterPro" id="IPR018181">
    <property type="entry name" value="Heat_shock_70_CS"/>
</dbReference>
<dbReference type="Gene3D" id="3.30.420.40">
    <property type="match status" value="2"/>
</dbReference>
<keyword evidence="8" id="KW-0346">Stress response</keyword>
<keyword evidence="6 13" id="KW-0547">Nucleotide-binding</keyword>
<dbReference type="GO" id="GO:0005524">
    <property type="term" value="F:ATP binding"/>
    <property type="evidence" value="ECO:0007669"/>
    <property type="project" value="UniProtKB-KW"/>
</dbReference>
<keyword evidence="5" id="KW-0597">Phosphoprotein</keyword>
<dbReference type="InterPro" id="IPR029047">
    <property type="entry name" value="HSP70_peptide-bd_sf"/>
</dbReference>
<accession>A0A927R881</accession>
<comment type="similarity">
    <text evidence="2 13">Belongs to the heat shock protein 70 family.</text>
</comment>
<evidence type="ECO:0000256" key="2">
    <source>
        <dbReference type="ARBA" id="ARBA00007381"/>
    </source>
</evidence>
<comment type="caution">
    <text evidence="14">The sequence shown here is derived from an EMBL/GenBank/DDBJ whole genome shotgun (WGS) entry which is preliminary data.</text>
</comment>
<keyword evidence="9" id="KW-0143">Chaperone</keyword>
<keyword evidence="7 13" id="KW-0067">ATP-binding</keyword>
<evidence type="ECO:0000256" key="1">
    <source>
        <dbReference type="ARBA" id="ARBA00002290"/>
    </source>
</evidence>
<dbReference type="Gene3D" id="2.60.34.10">
    <property type="entry name" value="Substrate Binding Domain Of DNAk, Chain A, domain 1"/>
    <property type="match status" value="1"/>
</dbReference>
<reference evidence="14" key="1">
    <citation type="submission" date="2020-10" db="EMBL/GenBank/DDBJ databases">
        <title>Genomic Encyclopedia of Type Strains, Phase IV (KMG-IV): sequencing the most valuable type-strain genomes for metagenomic binning, comparative biology and taxonomic classification.</title>
        <authorList>
            <person name="Goeker M."/>
        </authorList>
    </citation>
    <scope>NUCLEOTIDE SEQUENCE</scope>
    <source>
        <strain evidence="14">DSM 13886</strain>
    </source>
</reference>
<evidence type="ECO:0000256" key="3">
    <source>
        <dbReference type="ARBA" id="ARBA00014415"/>
    </source>
</evidence>
<name>A0A927R881_9BACL</name>
<evidence type="ECO:0000256" key="6">
    <source>
        <dbReference type="ARBA" id="ARBA00022741"/>
    </source>
</evidence>
<sequence length="616" mass="67954">MSENVKNNPSFRPVVGIDFGTTNSAVAYIHKGKPQIIPGPGGERIIPSVVLIAPNGKLIVGEDARAALIAMPERTKAAVKREMGDKDSIMLAGESYSPEEVSAMILKQMKNSVDQKLGEGEKEAIITVPAYFTDEQRRATKRAGELAGFVVERIINEPTAAALAFGFQHLDEDRHLLVYDLGGGTFDVSIVELMDGILEVKASSGNSRLGGEDFDWLLVDWLSKQMIDQYNVDPRTDIRAKAVLKAEAEKIKIQLSDEELVEISLPIVMMKEEKPLGLYTQITREEFVSLIEPLLRETMDKVKEVLIDAGLEAQEIDDILLVGGSTRIPQIHDLIQYYFNKDPRGDVNPDEAVALGAAIQAGLKSGALSKSGLIVTDVAPFSMGVAVAKGLFGSRLRPGAFQAIIPRNTTIPVTRTETFSTVADYQTEVMVKVYQGENEWVKNNHFLNEFLLEGLPSASAGSESVAITFRYNLNGILEVTAKGVSNEESITVTIQDSLDRSSEEAFQESLKKVEAIQQEQLEEELDLFDFMNDDIDFLEGTQIEDRGNNRSLLELQKEAKDCLNRCHILLENSPIEGQKALKETVNMLDEALKTEDSSQLEEAIDLAMDMIIDLDM</sequence>